<dbReference type="Proteomes" id="UP000054270">
    <property type="component" value="Unassembled WGS sequence"/>
</dbReference>
<evidence type="ECO:0000256" key="1">
    <source>
        <dbReference type="SAM" id="MobiDB-lite"/>
    </source>
</evidence>
<evidence type="ECO:0000313" key="3">
    <source>
        <dbReference type="Proteomes" id="UP000054270"/>
    </source>
</evidence>
<gene>
    <name evidence="2" type="ORF">HYPSUDRAFT_1055730</name>
</gene>
<organism evidence="2 3">
    <name type="scientific">Hypholoma sublateritium (strain FD-334 SS-4)</name>
    <dbReference type="NCBI Taxonomy" id="945553"/>
    <lineage>
        <taxon>Eukaryota</taxon>
        <taxon>Fungi</taxon>
        <taxon>Dikarya</taxon>
        <taxon>Basidiomycota</taxon>
        <taxon>Agaricomycotina</taxon>
        <taxon>Agaricomycetes</taxon>
        <taxon>Agaricomycetidae</taxon>
        <taxon>Agaricales</taxon>
        <taxon>Agaricineae</taxon>
        <taxon>Strophariaceae</taxon>
        <taxon>Hypholoma</taxon>
    </lineage>
</organism>
<dbReference type="AlphaFoldDB" id="A0A0D2NCN0"/>
<proteinExistence type="predicted"/>
<accession>A0A0D2NCN0</accession>
<evidence type="ECO:0000313" key="2">
    <source>
        <dbReference type="EMBL" id="KJA16844.1"/>
    </source>
</evidence>
<name>A0A0D2NCN0_HYPSF</name>
<feature type="region of interest" description="Disordered" evidence="1">
    <location>
        <begin position="127"/>
        <end position="156"/>
    </location>
</feature>
<dbReference type="EMBL" id="KN817614">
    <property type="protein sequence ID" value="KJA16844.1"/>
    <property type="molecule type" value="Genomic_DNA"/>
</dbReference>
<protein>
    <submittedName>
        <fullName evidence="2">Uncharacterized protein</fullName>
    </submittedName>
</protein>
<sequence length="156" mass="18125">MQNVALAAICRSCIRYPSLSALAIQLRRSNNGTPDRPFSSGCNFLDFDSAADALHVSWRTSLLEADKDLWLPLFLRRHGFFLKTSRCTIQLTPLRLHSVASTPFHHFHRTLYRQMRPLSDRILHRRRRAHVGGRSDTQHAQRFPRFSRRSSPYGRL</sequence>
<keyword evidence="3" id="KW-1185">Reference proteome</keyword>
<reference evidence="3" key="1">
    <citation type="submission" date="2014-04" db="EMBL/GenBank/DDBJ databases">
        <title>Evolutionary Origins and Diversification of the Mycorrhizal Mutualists.</title>
        <authorList>
            <consortium name="DOE Joint Genome Institute"/>
            <consortium name="Mycorrhizal Genomics Consortium"/>
            <person name="Kohler A."/>
            <person name="Kuo A."/>
            <person name="Nagy L.G."/>
            <person name="Floudas D."/>
            <person name="Copeland A."/>
            <person name="Barry K.W."/>
            <person name="Cichocki N."/>
            <person name="Veneault-Fourrey C."/>
            <person name="LaButti K."/>
            <person name="Lindquist E.A."/>
            <person name="Lipzen A."/>
            <person name="Lundell T."/>
            <person name="Morin E."/>
            <person name="Murat C."/>
            <person name="Riley R."/>
            <person name="Ohm R."/>
            <person name="Sun H."/>
            <person name="Tunlid A."/>
            <person name="Henrissat B."/>
            <person name="Grigoriev I.V."/>
            <person name="Hibbett D.S."/>
            <person name="Martin F."/>
        </authorList>
    </citation>
    <scope>NUCLEOTIDE SEQUENCE [LARGE SCALE GENOMIC DNA]</scope>
    <source>
        <strain evidence="3">FD-334 SS-4</strain>
    </source>
</reference>